<reference evidence="6 7" key="1">
    <citation type="journal article" date="2012" name="BMC Genomics">
        <title>Genomic basis of broad host range and environmental adaptability of Rhizobium tropici CIAT 899 and Rhizobium sp. PRF 81 which are used in inoculants for common bean (Phaseolus vulgaris L.).</title>
        <authorList>
            <person name="Ormeno-Orrillo E."/>
            <person name="Menna P."/>
            <person name="Almeida L.G."/>
            <person name="Ollero F.J."/>
            <person name="Nicolas M.F."/>
            <person name="Pains Rodrigues E."/>
            <person name="Shigueyoshi Nakatani A."/>
            <person name="Silva Batista J.S."/>
            <person name="Oliveira Chueire L.M."/>
            <person name="Souza R.C."/>
            <person name="Ribeiro Vasconcelos A.T."/>
            <person name="Megias M."/>
            <person name="Hungria M."/>
            <person name="Martinez-Romero E."/>
        </authorList>
    </citation>
    <scope>NUCLEOTIDE SEQUENCE [LARGE SCALE GENOMIC DNA]</scope>
    <source>
        <strain evidence="6 7">PRF 81</strain>
    </source>
</reference>
<dbReference type="EMBL" id="AQHN01000011">
    <property type="protein sequence ID" value="ENN88905.1"/>
    <property type="molecule type" value="Genomic_DNA"/>
</dbReference>
<dbReference type="PROSITE" id="PS01124">
    <property type="entry name" value="HTH_ARAC_FAMILY_2"/>
    <property type="match status" value="1"/>
</dbReference>
<feature type="domain" description="HTH araC/xylS-type" evidence="5">
    <location>
        <begin position="233"/>
        <end position="338"/>
    </location>
</feature>
<keyword evidence="4" id="KW-0812">Transmembrane</keyword>
<evidence type="ECO:0000256" key="2">
    <source>
        <dbReference type="ARBA" id="ARBA00023125"/>
    </source>
</evidence>
<evidence type="ECO:0000256" key="4">
    <source>
        <dbReference type="SAM" id="Phobius"/>
    </source>
</evidence>
<dbReference type="Proteomes" id="UP000012429">
    <property type="component" value="Unassembled WGS sequence"/>
</dbReference>
<dbReference type="AlphaFoldDB" id="N6V4W1"/>
<dbReference type="PANTHER" id="PTHR43280:SF29">
    <property type="entry name" value="ARAC-FAMILY TRANSCRIPTIONAL REGULATOR"/>
    <property type="match status" value="1"/>
</dbReference>
<dbReference type="InterPro" id="IPR018060">
    <property type="entry name" value="HTH_AraC"/>
</dbReference>
<name>N6V4W1_9HYPH</name>
<organism evidence="6 7">
    <name type="scientific">Rhizobium freirei PRF 81</name>
    <dbReference type="NCBI Taxonomy" id="363754"/>
    <lineage>
        <taxon>Bacteria</taxon>
        <taxon>Pseudomonadati</taxon>
        <taxon>Pseudomonadota</taxon>
        <taxon>Alphaproteobacteria</taxon>
        <taxon>Hyphomicrobiales</taxon>
        <taxon>Rhizobiaceae</taxon>
        <taxon>Rhizobium/Agrobacterium group</taxon>
        <taxon>Rhizobium</taxon>
    </lineage>
</organism>
<protein>
    <submittedName>
        <fullName evidence="6">Putative transcriptional regulator protein, AraC family</fullName>
    </submittedName>
</protein>
<keyword evidence="4" id="KW-0472">Membrane</keyword>
<accession>N6V4W1</accession>
<evidence type="ECO:0000256" key="1">
    <source>
        <dbReference type="ARBA" id="ARBA00023015"/>
    </source>
</evidence>
<feature type="transmembrane region" description="Helical" evidence="4">
    <location>
        <begin position="191"/>
        <end position="212"/>
    </location>
</feature>
<dbReference type="SUPFAM" id="SSF46689">
    <property type="entry name" value="Homeodomain-like"/>
    <property type="match status" value="1"/>
</dbReference>
<evidence type="ECO:0000259" key="5">
    <source>
        <dbReference type="PROSITE" id="PS01124"/>
    </source>
</evidence>
<keyword evidence="7" id="KW-1185">Reference proteome</keyword>
<keyword evidence="3" id="KW-0804">Transcription</keyword>
<evidence type="ECO:0000313" key="7">
    <source>
        <dbReference type="Proteomes" id="UP000012429"/>
    </source>
</evidence>
<dbReference type="STRING" id="363754.RHSP_10723"/>
<dbReference type="RefSeq" id="WP_004109598.1">
    <property type="nucleotide sequence ID" value="NZ_AQHN01000011.1"/>
</dbReference>
<proteinExistence type="predicted"/>
<keyword evidence="2" id="KW-0238">DNA-binding</keyword>
<dbReference type="OrthoDB" id="345413at2"/>
<dbReference type="InterPro" id="IPR009057">
    <property type="entry name" value="Homeodomain-like_sf"/>
</dbReference>
<dbReference type="GO" id="GO:0043565">
    <property type="term" value="F:sequence-specific DNA binding"/>
    <property type="evidence" value="ECO:0007669"/>
    <property type="project" value="InterPro"/>
</dbReference>
<feature type="transmembrane region" description="Helical" evidence="4">
    <location>
        <begin position="38"/>
        <end position="59"/>
    </location>
</feature>
<feature type="transmembrane region" description="Helical" evidence="4">
    <location>
        <begin position="66"/>
        <end position="86"/>
    </location>
</feature>
<dbReference type="GO" id="GO:0003700">
    <property type="term" value="F:DNA-binding transcription factor activity"/>
    <property type="evidence" value="ECO:0007669"/>
    <property type="project" value="InterPro"/>
</dbReference>
<dbReference type="SMART" id="SM00342">
    <property type="entry name" value="HTH_ARAC"/>
    <property type="match status" value="1"/>
</dbReference>
<dbReference type="Pfam" id="PF12833">
    <property type="entry name" value="HTH_18"/>
    <property type="match status" value="1"/>
</dbReference>
<evidence type="ECO:0000256" key="3">
    <source>
        <dbReference type="ARBA" id="ARBA00023163"/>
    </source>
</evidence>
<gene>
    <name evidence="6" type="ORF">RHSP_10723</name>
</gene>
<comment type="caution">
    <text evidence="6">The sequence shown here is derived from an EMBL/GenBank/DDBJ whole genome shotgun (WGS) entry which is preliminary data.</text>
</comment>
<keyword evidence="4" id="KW-1133">Transmembrane helix</keyword>
<feature type="transmembrane region" description="Helical" evidence="4">
    <location>
        <begin position="121"/>
        <end position="139"/>
    </location>
</feature>
<dbReference type="PATRIC" id="fig|363754.4.peg.917"/>
<feature type="transmembrane region" description="Helical" evidence="4">
    <location>
        <begin position="92"/>
        <end position="114"/>
    </location>
</feature>
<keyword evidence="1" id="KW-0805">Transcription regulation</keyword>
<dbReference type="Gene3D" id="1.10.10.60">
    <property type="entry name" value="Homeodomain-like"/>
    <property type="match status" value="1"/>
</dbReference>
<feature type="transmembrane region" description="Helical" evidence="4">
    <location>
        <begin position="159"/>
        <end position="179"/>
    </location>
</feature>
<sequence>MPLIPLSFVVAILLLILFVTMSNDNDGPASIGRARNSPFLLLILLSAFQAFFSGLRWGYSIEAVTYISPVGAALVPPLAYCGAAKLVQKRRIFAVARLSLHALPAALIILLIVVRRNAIDVVLPAIFTGYAAAILHLMQPGPDALRRTPFESAPSVYRALIFAAATLFLSAALDLLVALDFSWTHGKHAAAMVAVGNLLALIILSIASAMAVRGRATAETDEVIPSIAEQTDKETLGTIRSLMETKRFYRDPDLNLDRLARKAVLPTRQISTAINRATGKNVSQFVNDFRIADACRLLTETDKSVTEVMLEVGFQTKSNFNREFRRVTDMTPVQWRQMRPSPTLSRPS</sequence>
<evidence type="ECO:0000313" key="6">
    <source>
        <dbReference type="EMBL" id="ENN88905.1"/>
    </source>
</evidence>
<dbReference type="PANTHER" id="PTHR43280">
    <property type="entry name" value="ARAC-FAMILY TRANSCRIPTIONAL REGULATOR"/>
    <property type="match status" value="1"/>
</dbReference>